<reference evidence="1 2" key="1">
    <citation type="journal article" date="2023" name="ACS Omega">
        <title>Identification of the Neoaspergillic Acid Biosynthesis Gene Cluster by Establishing an In Vitro CRISPR-Ribonucleoprotein Genetic System in Aspergillus melleus.</title>
        <authorList>
            <person name="Yuan B."/>
            <person name="Grau M.F."/>
            <person name="Murata R.M."/>
            <person name="Torok T."/>
            <person name="Venkateswaran K."/>
            <person name="Stajich J.E."/>
            <person name="Wang C.C.C."/>
        </authorList>
    </citation>
    <scope>NUCLEOTIDE SEQUENCE [LARGE SCALE GENOMIC DNA]</scope>
    <source>
        <strain evidence="1 2">IMV 1140</strain>
    </source>
</reference>
<dbReference type="EMBL" id="JAOPJF010000082">
    <property type="protein sequence ID" value="KAK1140473.1"/>
    <property type="molecule type" value="Genomic_DNA"/>
</dbReference>
<organism evidence="1 2">
    <name type="scientific">Aspergillus melleus</name>
    <dbReference type="NCBI Taxonomy" id="138277"/>
    <lineage>
        <taxon>Eukaryota</taxon>
        <taxon>Fungi</taxon>
        <taxon>Dikarya</taxon>
        <taxon>Ascomycota</taxon>
        <taxon>Pezizomycotina</taxon>
        <taxon>Eurotiomycetes</taxon>
        <taxon>Eurotiomycetidae</taxon>
        <taxon>Eurotiales</taxon>
        <taxon>Aspergillaceae</taxon>
        <taxon>Aspergillus</taxon>
        <taxon>Aspergillus subgen. Circumdati</taxon>
    </lineage>
</organism>
<sequence>MSQQTTPAVGNPPKTPSCVMCANRKVKCDRKHPCSDCAKRGFECVYQAPLPPRRRKRRPSGNAHALARPSPARPDSSFSGPARRVESPAAVTDRTPATSQADSGVLITGAGRSVYMDNNVWTSVRNELPRAEEMSEVDSMSSLEDDQDEVYMLLDSSKKKSLTSLHPSPLHIFKLWQTFLQNVNPLIKLLHIPTAQQQILEATGDLTGISKEFEALMFSIYCLAVVSLNEKEVQDSFGEQKTILLSRYRRGAQLALAKAGVLRTSSMVVLQAFLLFLLAMRAFSDSESIWSLCGVAVRMAHRIGLHRDGSQHGLSVFDTEMRRRLWLQLIILDATTAQSSGITAQTSLMRADVRRPSNVNDSDLDPCMTEGPREHDGATEMIFCLVRNEFGEWLERWYTMSKYSNGIWGFLNSPSLMLAKKDEAINELSDALESKFLRHCDRSIPLHLMASVVVQTIICHMRLAAHHPRQYSNGENVDQKERDYMFSLCLQIVENSVAAQTNTIIQRYAWHIENHVPWDACIHMLYELGHRVNDKETGRAWCLLDEIYRYHYWQMKNRPKNSLYIAMRRLLVKAWNAHTEERIRQNKSMLPRPWIITKLCPGTNTQGVSDSRVVSSSPPNSAAQEVVQGSEPTQDAPLGVTQAIDFGGDMEDLELSPMDWGQWDDLLQQFTNSDAWGE</sequence>
<gene>
    <name evidence="1" type="ORF">N8T08_010317</name>
</gene>
<comment type="caution">
    <text evidence="1">The sequence shown here is derived from an EMBL/GenBank/DDBJ whole genome shotgun (WGS) entry which is preliminary data.</text>
</comment>
<protein>
    <submittedName>
        <fullName evidence="1">Uncharacterized protein</fullName>
    </submittedName>
</protein>
<evidence type="ECO:0000313" key="2">
    <source>
        <dbReference type="Proteomes" id="UP001177260"/>
    </source>
</evidence>
<proteinExistence type="predicted"/>
<dbReference type="Proteomes" id="UP001177260">
    <property type="component" value="Unassembled WGS sequence"/>
</dbReference>
<keyword evidence="2" id="KW-1185">Reference proteome</keyword>
<name>A0ACC3ARY8_9EURO</name>
<evidence type="ECO:0000313" key="1">
    <source>
        <dbReference type="EMBL" id="KAK1140473.1"/>
    </source>
</evidence>
<accession>A0ACC3ARY8</accession>